<organism evidence="8 9">
    <name type="scientific">Fibrisoma limi BUZ 3</name>
    <dbReference type="NCBI Taxonomy" id="1185876"/>
    <lineage>
        <taxon>Bacteria</taxon>
        <taxon>Pseudomonadati</taxon>
        <taxon>Bacteroidota</taxon>
        <taxon>Cytophagia</taxon>
        <taxon>Cytophagales</taxon>
        <taxon>Spirosomataceae</taxon>
        <taxon>Fibrisoma</taxon>
    </lineage>
</organism>
<feature type="binding site" evidence="6">
    <location>
        <begin position="15"/>
        <end position="17"/>
    </location>
    <ligand>
        <name>FMN</name>
        <dbReference type="ChEBI" id="CHEBI:58210"/>
    </ligand>
</feature>
<keyword evidence="9" id="KW-1185">Reference proteome</keyword>
<comment type="catalytic activity">
    <reaction evidence="6">
        <text>2 a quinone + NADH + H(+) = 2 a 1,4-benzosemiquinone + NAD(+)</text>
        <dbReference type="Rhea" id="RHEA:65952"/>
        <dbReference type="ChEBI" id="CHEBI:15378"/>
        <dbReference type="ChEBI" id="CHEBI:57540"/>
        <dbReference type="ChEBI" id="CHEBI:57945"/>
        <dbReference type="ChEBI" id="CHEBI:132124"/>
        <dbReference type="ChEBI" id="CHEBI:134225"/>
    </reaction>
</comment>
<evidence type="ECO:0000313" key="8">
    <source>
        <dbReference type="EMBL" id="CCH52898.1"/>
    </source>
</evidence>
<proteinExistence type="inferred from homology"/>
<comment type="cofactor">
    <cofactor evidence="6">
        <name>FMN</name>
        <dbReference type="ChEBI" id="CHEBI:58210"/>
    </cofactor>
    <text evidence="6">Binds 1 FMN per subunit.</text>
</comment>
<dbReference type="Proteomes" id="UP000009309">
    <property type="component" value="Unassembled WGS sequence"/>
</dbReference>
<dbReference type="InterPro" id="IPR050104">
    <property type="entry name" value="FMN-dep_NADH:Q_OxRdtase_AzoR1"/>
</dbReference>
<dbReference type="EMBL" id="CAIT01000006">
    <property type="protein sequence ID" value="CCH52898.1"/>
    <property type="molecule type" value="Genomic_DNA"/>
</dbReference>
<accession>I2GG73</accession>
<comment type="catalytic activity">
    <reaction evidence="5">
        <text>N,N-dimethyl-1,4-phenylenediamine + anthranilate + 2 NAD(+) = 2-(4-dimethylaminophenyl)diazenylbenzoate + 2 NADH + 2 H(+)</text>
        <dbReference type="Rhea" id="RHEA:55872"/>
        <dbReference type="ChEBI" id="CHEBI:15378"/>
        <dbReference type="ChEBI" id="CHEBI:15783"/>
        <dbReference type="ChEBI" id="CHEBI:16567"/>
        <dbReference type="ChEBI" id="CHEBI:57540"/>
        <dbReference type="ChEBI" id="CHEBI:57945"/>
        <dbReference type="ChEBI" id="CHEBI:71579"/>
        <dbReference type="EC" id="1.7.1.17"/>
    </reaction>
    <physiologicalReaction direction="right-to-left" evidence="5">
        <dbReference type="Rhea" id="RHEA:55874"/>
    </physiologicalReaction>
</comment>
<dbReference type="AlphaFoldDB" id="I2GG73"/>
<comment type="similarity">
    <text evidence="6">Belongs to the azoreductase type 1 family.</text>
</comment>
<gene>
    <name evidence="8" type="primary">acpD</name>
    <name evidence="6" type="synonym">azoR</name>
    <name evidence="8" type="ORF">BN8_01937</name>
</gene>
<keyword evidence="1 6" id="KW-0285">Flavoprotein</keyword>
<dbReference type="GO" id="GO:0010181">
    <property type="term" value="F:FMN binding"/>
    <property type="evidence" value="ECO:0007669"/>
    <property type="project" value="UniProtKB-UniRule"/>
</dbReference>
<comment type="caution">
    <text evidence="8">The sequence shown here is derived from an EMBL/GenBank/DDBJ whole genome shotgun (WGS) entry which is preliminary data.</text>
</comment>
<dbReference type="EC" id="1.6.5.-" evidence="6"/>
<sequence>MNILHVVSSPRGDASYSIKLGNGLIEKIQAAYPDSIVRVRDLANQPLPHMGENLLEAFFTPSEVHSPAQQAAVRHSDEAIRELLEADVLIIGVPMYNFNIPSTLKAWIDHITRARVTFRYTPSGPEGLVQGKKVYLAIASGGVYSEGPGVANDFAAPYLKTVLSFLGMTDVTLVRAEGIKIPDLQESALEKALNSVQLELLQPV</sequence>
<dbReference type="InterPro" id="IPR029039">
    <property type="entry name" value="Flavoprotein-like_sf"/>
</dbReference>
<dbReference type="Gene3D" id="3.40.50.360">
    <property type="match status" value="1"/>
</dbReference>
<evidence type="ECO:0000256" key="1">
    <source>
        <dbReference type="ARBA" id="ARBA00022630"/>
    </source>
</evidence>
<dbReference type="SUPFAM" id="SSF52218">
    <property type="entry name" value="Flavoproteins"/>
    <property type="match status" value="1"/>
</dbReference>
<dbReference type="PANTHER" id="PTHR43741:SF4">
    <property type="entry name" value="FMN-DEPENDENT NADH:QUINONE OXIDOREDUCTASE"/>
    <property type="match status" value="1"/>
</dbReference>
<keyword evidence="3 6" id="KW-0560">Oxidoreductase</keyword>
<evidence type="ECO:0000256" key="3">
    <source>
        <dbReference type="ARBA" id="ARBA00023002"/>
    </source>
</evidence>
<dbReference type="EC" id="1.7.1.17" evidence="6"/>
<dbReference type="STRING" id="1185876.BN8_01937"/>
<evidence type="ECO:0000259" key="7">
    <source>
        <dbReference type="Pfam" id="PF02525"/>
    </source>
</evidence>
<dbReference type="GO" id="GO:0009055">
    <property type="term" value="F:electron transfer activity"/>
    <property type="evidence" value="ECO:0007669"/>
    <property type="project" value="UniProtKB-UniRule"/>
</dbReference>
<feature type="binding site" evidence="6">
    <location>
        <begin position="95"/>
        <end position="98"/>
    </location>
    <ligand>
        <name>FMN</name>
        <dbReference type="ChEBI" id="CHEBI:58210"/>
    </ligand>
</feature>
<comment type="subunit">
    <text evidence="6">Homodimer.</text>
</comment>
<dbReference type="InterPro" id="IPR003680">
    <property type="entry name" value="Flavodoxin_fold"/>
</dbReference>
<reference evidence="8 9" key="1">
    <citation type="journal article" date="2012" name="J. Bacteriol.">
        <title>Genome Sequence of the Filamentous Bacterium Fibrisoma limi BUZ 3T.</title>
        <authorList>
            <person name="Filippini M."/>
            <person name="Qi W."/>
            <person name="Jaenicke S."/>
            <person name="Goesmann A."/>
            <person name="Smits T.H."/>
            <person name="Bagheri H.C."/>
        </authorList>
    </citation>
    <scope>NUCLEOTIDE SEQUENCE [LARGE SCALE GENOMIC DNA]</scope>
    <source>
        <strain evidence="9">BUZ 3T</strain>
    </source>
</reference>
<dbReference type="HAMAP" id="MF_01216">
    <property type="entry name" value="Azoreductase_type1"/>
    <property type="match status" value="1"/>
</dbReference>
<evidence type="ECO:0000256" key="4">
    <source>
        <dbReference type="ARBA" id="ARBA00023027"/>
    </source>
</evidence>
<dbReference type="OrthoDB" id="9805013at2"/>
<keyword evidence="2 6" id="KW-0288">FMN</keyword>
<feature type="binding site" evidence="6">
    <location>
        <position position="9"/>
    </location>
    <ligand>
        <name>FMN</name>
        <dbReference type="ChEBI" id="CHEBI:58210"/>
    </ligand>
</feature>
<dbReference type="eggNOG" id="COG1182">
    <property type="taxonomic scope" value="Bacteria"/>
</dbReference>
<comment type="function">
    <text evidence="6">Quinone reductase that provides resistance to thiol-specific stress caused by electrophilic quinones.</text>
</comment>
<evidence type="ECO:0000256" key="5">
    <source>
        <dbReference type="ARBA" id="ARBA00048542"/>
    </source>
</evidence>
<dbReference type="GO" id="GO:0016655">
    <property type="term" value="F:oxidoreductase activity, acting on NAD(P)H, quinone or similar compound as acceptor"/>
    <property type="evidence" value="ECO:0007669"/>
    <property type="project" value="InterPro"/>
</dbReference>
<dbReference type="RefSeq" id="WP_009281482.1">
    <property type="nucleotide sequence ID" value="NZ_CAIT01000006.1"/>
</dbReference>
<keyword evidence="4 6" id="KW-0520">NAD</keyword>
<dbReference type="Pfam" id="PF02525">
    <property type="entry name" value="Flavodoxin_2"/>
    <property type="match status" value="1"/>
</dbReference>
<comment type="caution">
    <text evidence="6">Lacks conserved residue(s) required for the propagation of feature annotation.</text>
</comment>
<evidence type="ECO:0000256" key="2">
    <source>
        <dbReference type="ARBA" id="ARBA00022643"/>
    </source>
</evidence>
<dbReference type="GO" id="GO:0016652">
    <property type="term" value="F:oxidoreductase activity, acting on NAD(P)H as acceptor"/>
    <property type="evidence" value="ECO:0007669"/>
    <property type="project" value="UniProtKB-UniRule"/>
</dbReference>
<comment type="function">
    <text evidence="6">Also exhibits azoreductase activity. Catalyzes the reductive cleavage of the azo bond in aromatic azo compounds to the corresponding amines.</text>
</comment>
<feature type="domain" description="Flavodoxin-like fold" evidence="7">
    <location>
        <begin position="1"/>
        <end position="197"/>
    </location>
</feature>
<dbReference type="PANTHER" id="PTHR43741">
    <property type="entry name" value="FMN-DEPENDENT NADH-AZOREDUCTASE 1"/>
    <property type="match status" value="1"/>
</dbReference>
<evidence type="ECO:0000256" key="6">
    <source>
        <dbReference type="HAMAP-Rule" id="MF_01216"/>
    </source>
</evidence>
<name>I2GG73_9BACT</name>
<evidence type="ECO:0000313" key="9">
    <source>
        <dbReference type="Proteomes" id="UP000009309"/>
    </source>
</evidence>
<protein>
    <recommendedName>
        <fullName evidence="6">FMN dependent NADH:quinone oxidoreductase</fullName>
        <ecNumber evidence="6">1.6.5.-</ecNumber>
    </recommendedName>
    <alternativeName>
        <fullName evidence="6">Azo-dye reductase</fullName>
    </alternativeName>
    <alternativeName>
        <fullName evidence="6">FMN-dependent NADH-azo compound oxidoreductase</fullName>
    </alternativeName>
    <alternativeName>
        <fullName evidence="6">FMN-dependent NADH-azoreductase</fullName>
        <ecNumber evidence="6">1.7.1.17</ecNumber>
    </alternativeName>
</protein>
<dbReference type="InterPro" id="IPR023048">
    <property type="entry name" value="NADH:quinone_OxRdtase_FMN_depd"/>
</dbReference>